<proteinExistence type="predicted"/>
<reference evidence="1 2" key="1">
    <citation type="journal article" date="2024" name="G3 (Bethesda)">
        <title>Genome assembly of Hibiscus sabdariffa L. provides insights into metabolisms of medicinal natural products.</title>
        <authorList>
            <person name="Kim T."/>
        </authorList>
    </citation>
    <scope>NUCLEOTIDE SEQUENCE [LARGE SCALE GENOMIC DNA]</scope>
    <source>
        <strain evidence="1">TK-2024</strain>
        <tissue evidence="1">Old leaves</tissue>
    </source>
</reference>
<dbReference type="Gene3D" id="3.60.10.10">
    <property type="entry name" value="Endonuclease/exonuclease/phosphatase"/>
    <property type="match status" value="1"/>
</dbReference>
<dbReference type="PANTHER" id="PTHR33710:SF71">
    <property type="entry name" value="ENDONUCLEASE_EXONUCLEASE_PHOSPHATASE DOMAIN-CONTAINING PROTEIN"/>
    <property type="match status" value="1"/>
</dbReference>
<dbReference type="EMBL" id="JBBPBM010000050">
    <property type="protein sequence ID" value="KAK8519713.1"/>
    <property type="molecule type" value="Genomic_DNA"/>
</dbReference>
<keyword evidence="2" id="KW-1185">Reference proteome</keyword>
<dbReference type="Proteomes" id="UP001472677">
    <property type="component" value="Unassembled WGS sequence"/>
</dbReference>
<comment type="caution">
    <text evidence="1">The sequence shown here is derived from an EMBL/GenBank/DDBJ whole genome shotgun (WGS) entry which is preliminary data.</text>
</comment>
<evidence type="ECO:0000313" key="1">
    <source>
        <dbReference type="EMBL" id="KAK8519713.1"/>
    </source>
</evidence>
<evidence type="ECO:0000313" key="2">
    <source>
        <dbReference type="Proteomes" id="UP001472677"/>
    </source>
</evidence>
<name>A0ABR2CJ98_9ROSI</name>
<protein>
    <recommendedName>
        <fullName evidence="3">Endonuclease/exonuclease/phosphatase domain-containing protein</fullName>
    </recommendedName>
</protein>
<dbReference type="InterPro" id="IPR036691">
    <property type="entry name" value="Endo/exonu/phosph_ase_sf"/>
</dbReference>
<dbReference type="SUPFAM" id="SSF56219">
    <property type="entry name" value="DNase I-like"/>
    <property type="match status" value="1"/>
</dbReference>
<evidence type="ECO:0008006" key="3">
    <source>
        <dbReference type="Google" id="ProtNLM"/>
    </source>
</evidence>
<accession>A0ABR2CJ98</accession>
<sequence length="117" mass="13074">MFTGHLQIRKKGEFFSELTTLVRSLMVPICIGGDFNSFHVPEEKVGFSISMQSVQIFCNFVSDCELIDMPMLGGAFTWSNNREFSTFVRNNLLSPTSKGRYDGIGGLLKGLKLAIQE</sequence>
<dbReference type="PANTHER" id="PTHR33710">
    <property type="entry name" value="BNAC02G09200D PROTEIN"/>
    <property type="match status" value="1"/>
</dbReference>
<gene>
    <name evidence="1" type="ORF">V6N12_030077</name>
</gene>
<organism evidence="1 2">
    <name type="scientific">Hibiscus sabdariffa</name>
    <name type="common">roselle</name>
    <dbReference type="NCBI Taxonomy" id="183260"/>
    <lineage>
        <taxon>Eukaryota</taxon>
        <taxon>Viridiplantae</taxon>
        <taxon>Streptophyta</taxon>
        <taxon>Embryophyta</taxon>
        <taxon>Tracheophyta</taxon>
        <taxon>Spermatophyta</taxon>
        <taxon>Magnoliopsida</taxon>
        <taxon>eudicotyledons</taxon>
        <taxon>Gunneridae</taxon>
        <taxon>Pentapetalae</taxon>
        <taxon>rosids</taxon>
        <taxon>malvids</taxon>
        <taxon>Malvales</taxon>
        <taxon>Malvaceae</taxon>
        <taxon>Malvoideae</taxon>
        <taxon>Hibiscus</taxon>
    </lineage>
</organism>